<dbReference type="GO" id="GO:0015658">
    <property type="term" value="F:branched-chain amino acid transmembrane transporter activity"/>
    <property type="evidence" value="ECO:0007669"/>
    <property type="project" value="InterPro"/>
</dbReference>
<dbReference type="EMBL" id="FOND01000016">
    <property type="protein sequence ID" value="SFF54727.1"/>
    <property type="molecule type" value="Genomic_DNA"/>
</dbReference>
<evidence type="ECO:0000256" key="6">
    <source>
        <dbReference type="SAM" id="MobiDB-lite"/>
    </source>
</evidence>
<feature type="transmembrane region" description="Helical" evidence="7">
    <location>
        <begin position="38"/>
        <end position="57"/>
    </location>
</feature>
<dbReference type="PANTHER" id="PTHR30482">
    <property type="entry name" value="HIGH-AFFINITY BRANCHED-CHAIN AMINO ACID TRANSPORT SYSTEM PERMEASE"/>
    <property type="match status" value="1"/>
</dbReference>
<dbReference type="Proteomes" id="UP000198589">
    <property type="component" value="Unassembled WGS sequence"/>
</dbReference>
<comment type="subcellular location">
    <subcellularLocation>
        <location evidence="1">Cell membrane</location>
        <topology evidence="1">Multi-pass membrane protein</topology>
    </subcellularLocation>
</comment>
<feature type="transmembrane region" description="Helical" evidence="7">
    <location>
        <begin position="239"/>
        <end position="262"/>
    </location>
</feature>
<feature type="transmembrane region" description="Helical" evidence="7">
    <location>
        <begin position="188"/>
        <end position="207"/>
    </location>
</feature>
<dbReference type="GO" id="GO:0005886">
    <property type="term" value="C:plasma membrane"/>
    <property type="evidence" value="ECO:0007669"/>
    <property type="project" value="UniProtKB-SubCell"/>
</dbReference>
<evidence type="ECO:0000313" key="8">
    <source>
        <dbReference type="EMBL" id="SFF54727.1"/>
    </source>
</evidence>
<evidence type="ECO:0000256" key="2">
    <source>
        <dbReference type="ARBA" id="ARBA00022475"/>
    </source>
</evidence>
<feature type="transmembrane region" description="Helical" evidence="7">
    <location>
        <begin position="274"/>
        <end position="302"/>
    </location>
</feature>
<dbReference type="AlphaFoldDB" id="A0A1I2JNK5"/>
<dbReference type="PANTHER" id="PTHR30482:SF5">
    <property type="entry name" value="ABC TRANSPORTER PERMEASE PROTEIN"/>
    <property type="match status" value="1"/>
</dbReference>
<reference evidence="9" key="1">
    <citation type="submission" date="2016-10" db="EMBL/GenBank/DDBJ databases">
        <authorList>
            <person name="Varghese N."/>
            <person name="Submissions S."/>
        </authorList>
    </citation>
    <scope>NUCLEOTIDE SEQUENCE [LARGE SCALE GENOMIC DNA]</scope>
    <source>
        <strain evidence="9">DSM 46838</strain>
    </source>
</reference>
<proteinExistence type="predicted"/>
<evidence type="ECO:0000256" key="7">
    <source>
        <dbReference type="SAM" id="Phobius"/>
    </source>
</evidence>
<keyword evidence="3 7" id="KW-0812">Transmembrane</keyword>
<keyword evidence="9" id="KW-1185">Reference proteome</keyword>
<feature type="transmembrane region" description="Helical" evidence="7">
    <location>
        <begin position="12"/>
        <end position="32"/>
    </location>
</feature>
<evidence type="ECO:0000256" key="1">
    <source>
        <dbReference type="ARBA" id="ARBA00004651"/>
    </source>
</evidence>
<keyword evidence="2" id="KW-1003">Cell membrane</keyword>
<feature type="transmembrane region" description="Helical" evidence="7">
    <location>
        <begin position="124"/>
        <end position="144"/>
    </location>
</feature>
<name>A0A1I2JNK5_9ACTN</name>
<feature type="transmembrane region" description="Helical" evidence="7">
    <location>
        <begin position="64"/>
        <end position="83"/>
    </location>
</feature>
<evidence type="ECO:0000256" key="5">
    <source>
        <dbReference type="ARBA" id="ARBA00023136"/>
    </source>
</evidence>
<evidence type="ECO:0000313" key="9">
    <source>
        <dbReference type="Proteomes" id="UP000198589"/>
    </source>
</evidence>
<dbReference type="CDD" id="cd06581">
    <property type="entry name" value="TM_PBP1_LivM_like"/>
    <property type="match status" value="1"/>
</dbReference>
<gene>
    <name evidence="8" type="ORF">SAMN05216574_116101</name>
</gene>
<accession>A0A1I2JNK5</accession>
<evidence type="ECO:0000256" key="3">
    <source>
        <dbReference type="ARBA" id="ARBA00022692"/>
    </source>
</evidence>
<protein>
    <submittedName>
        <fullName evidence="8">Amino acid/amide ABC transporter membrane protein 2, HAAT family</fullName>
    </submittedName>
</protein>
<dbReference type="InterPro" id="IPR043428">
    <property type="entry name" value="LivM-like"/>
</dbReference>
<keyword evidence="5 7" id="KW-0472">Membrane</keyword>
<sequence length="387" mass="40101">MSDRLQKWDSRLLVTRALAVLGVLLLLVAPLYLEEFWLRLGFTACGAAIGALGLNILTGAAGQLSLAHAFFLAVGAVTYSWLAGDPDPAIGPTGLGWPPVVAMAMAIVVTAAVGLLVSPISSRLSGLYLGIASLALVFIGQHLLATLSGITGGFQGRSAPTFSVFGFEFSNQSELLVLGVPFGRYERLWYLGLLLLAVSAWAGRNLLKSRHGRAFRMIRDKELAAAVSGISVRRGKQNAFVVSSALAGLSGALFAIAIGSIAPVSFSLDVSIQYLVMIVIGGMGTVTGSILGAAVVTALPILTQRYGGVFPLVGDVVSPAAAARYLYGGALIAVLMLQPRGLAAVAGLVRRRAPSNSASEARPIAGGRAPVDPPTDTDALERKAPIT</sequence>
<feature type="transmembrane region" description="Helical" evidence="7">
    <location>
        <begin position="95"/>
        <end position="117"/>
    </location>
</feature>
<dbReference type="InterPro" id="IPR001851">
    <property type="entry name" value="ABC_transp_permease"/>
</dbReference>
<dbReference type="Pfam" id="PF02653">
    <property type="entry name" value="BPD_transp_2"/>
    <property type="match status" value="1"/>
</dbReference>
<dbReference type="STRING" id="1798228.SAMN05216574_116101"/>
<organism evidence="8 9">
    <name type="scientific">Blastococcus tunisiensis</name>
    <dbReference type="NCBI Taxonomy" id="1798228"/>
    <lineage>
        <taxon>Bacteria</taxon>
        <taxon>Bacillati</taxon>
        <taxon>Actinomycetota</taxon>
        <taxon>Actinomycetes</taxon>
        <taxon>Geodermatophilales</taxon>
        <taxon>Geodermatophilaceae</taxon>
        <taxon>Blastococcus</taxon>
    </lineage>
</organism>
<dbReference type="RefSeq" id="WP_175527349.1">
    <property type="nucleotide sequence ID" value="NZ_FOND01000016.1"/>
</dbReference>
<feature type="region of interest" description="Disordered" evidence="6">
    <location>
        <begin position="354"/>
        <end position="387"/>
    </location>
</feature>
<keyword evidence="4 7" id="KW-1133">Transmembrane helix</keyword>
<evidence type="ECO:0000256" key="4">
    <source>
        <dbReference type="ARBA" id="ARBA00022989"/>
    </source>
</evidence>